<sequence length="71" mass="8044">MKSIFMIFLLIVITIANPVPENNEEKQPSDNAKATTIDTFYGDGEGEEEYYGCEYYDAPDYEGNSEEMKSS</sequence>
<dbReference type="Proteomes" id="UP001107558">
    <property type="component" value="Chromosome 4"/>
</dbReference>
<evidence type="ECO:0000313" key="2">
    <source>
        <dbReference type="EMBL" id="KAG5668302.1"/>
    </source>
</evidence>
<comment type="caution">
    <text evidence="2">The sequence shown here is derived from an EMBL/GenBank/DDBJ whole genome shotgun (WGS) entry which is preliminary data.</text>
</comment>
<keyword evidence="3" id="KW-1185">Reference proteome</keyword>
<reference evidence="2" key="1">
    <citation type="submission" date="2021-03" db="EMBL/GenBank/DDBJ databases">
        <title>Chromosome level genome of the anhydrobiotic midge Polypedilum vanderplanki.</title>
        <authorList>
            <person name="Yoshida Y."/>
            <person name="Kikawada T."/>
            <person name="Gusev O."/>
        </authorList>
    </citation>
    <scope>NUCLEOTIDE SEQUENCE</scope>
    <source>
        <strain evidence="2">NIAS01</strain>
        <tissue evidence="2">Whole body or cell culture</tissue>
    </source>
</reference>
<proteinExistence type="predicted"/>
<dbReference type="AlphaFoldDB" id="A0A9J6BFM6"/>
<feature type="chain" id="PRO_5039891287" evidence="1">
    <location>
        <begin position="17"/>
        <end position="71"/>
    </location>
</feature>
<accession>A0A9J6BFM6</accession>
<protein>
    <submittedName>
        <fullName evidence="2">Uncharacterized protein</fullName>
    </submittedName>
</protein>
<evidence type="ECO:0000256" key="1">
    <source>
        <dbReference type="SAM" id="SignalP"/>
    </source>
</evidence>
<feature type="signal peptide" evidence="1">
    <location>
        <begin position="1"/>
        <end position="16"/>
    </location>
</feature>
<gene>
    <name evidence="2" type="ORF">PVAND_016248</name>
</gene>
<organism evidence="2 3">
    <name type="scientific">Polypedilum vanderplanki</name>
    <name type="common">Sleeping chironomid midge</name>
    <dbReference type="NCBI Taxonomy" id="319348"/>
    <lineage>
        <taxon>Eukaryota</taxon>
        <taxon>Metazoa</taxon>
        <taxon>Ecdysozoa</taxon>
        <taxon>Arthropoda</taxon>
        <taxon>Hexapoda</taxon>
        <taxon>Insecta</taxon>
        <taxon>Pterygota</taxon>
        <taxon>Neoptera</taxon>
        <taxon>Endopterygota</taxon>
        <taxon>Diptera</taxon>
        <taxon>Nematocera</taxon>
        <taxon>Chironomoidea</taxon>
        <taxon>Chironomidae</taxon>
        <taxon>Chironominae</taxon>
        <taxon>Polypedilum</taxon>
        <taxon>Polypedilum</taxon>
    </lineage>
</organism>
<keyword evidence="1" id="KW-0732">Signal</keyword>
<name>A0A9J6BFM6_POLVA</name>
<evidence type="ECO:0000313" key="3">
    <source>
        <dbReference type="Proteomes" id="UP001107558"/>
    </source>
</evidence>
<dbReference type="EMBL" id="JADBJN010000004">
    <property type="protein sequence ID" value="KAG5668302.1"/>
    <property type="molecule type" value="Genomic_DNA"/>
</dbReference>